<dbReference type="EMBL" id="AAOW01000020">
    <property type="protein sequence ID" value="EAR60278.1"/>
    <property type="molecule type" value="Genomic_DNA"/>
</dbReference>
<protein>
    <recommendedName>
        <fullName evidence="7">DNA polymerase</fullName>
        <ecNumber evidence="7">2.7.7.7</ecNumber>
    </recommendedName>
</protein>
<dbReference type="Gene3D" id="3.30.420.10">
    <property type="entry name" value="Ribonuclease H-like superfamily/Ribonuclease H"/>
    <property type="match status" value="1"/>
</dbReference>
<evidence type="ECO:0000256" key="5">
    <source>
        <dbReference type="ARBA" id="ARBA00023125"/>
    </source>
</evidence>
<dbReference type="InterPro" id="IPR043502">
    <property type="entry name" value="DNA/RNA_pol_sf"/>
</dbReference>
<dbReference type="PRINTS" id="PR00106">
    <property type="entry name" value="DNAPOLB"/>
</dbReference>
<proteinExistence type="inferred from homology"/>
<dbReference type="SMART" id="SM00486">
    <property type="entry name" value="POLBc"/>
    <property type="match status" value="1"/>
</dbReference>
<dbReference type="GO" id="GO:0008296">
    <property type="term" value="F:3'-5'-DNA exonuclease activity"/>
    <property type="evidence" value="ECO:0007669"/>
    <property type="project" value="TreeGrafter"/>
</dbReference>
<dbReference type="InterPro" id="IPR012337">
    <property type="entry name" value="RNaseH-like_sf"/>
</dbReference>
<dbReference type="AlphaFoldDB" id="A0A7U8C2K4"/>
<feature type="domain" description="DNA-directed DNA polymerase family B exonuclease" evidence="9">
    <location>
        <begin position="148"/>
        <end position="293"/>
    </location>
</feature>
<dbReference type="Gene3D" id="1.10.132.60">
    <property type="entry name" value="DNA polymerase family B, C-terminal domain"/>
    <property type="match status" value="1"/>
</dbReference>
<dbReference type="CDD" id="cd05784">
    <property type="entry name" value="DNA_polB_II_exo"/>
    <property type="match status" value="1"/>
</dbReference>
<dbReference type="InterPro" id="IPR050240">
    <property type="entry name" value="DNA_pol_type-B"/>
</dbReference>
<dbReference type="GO" id="GO:0009432">
    <property type="term" value="P:SOS response"/>
    <property type="evidence" value="ECO:0007669"/>
    <property type="project" value="TreeGrafter"/>
</dbReference>
<dbReference type="SUPFAM" id="SSF53098">
    <property type="entry name" value="Ribonuclease H-like"/>
    <property type="match status" value="1"/>
</dbReference>
<comment type="caution">
    <text evidence="11">The sequence shown here is derived from an EMBL/GenBank/DDBJ whole genome shotgun (WGS) entry which is preliminary data.</text>
</comment>
<dbReference type="NCBIfam" id="NF004421">
    <property type="entry name" value="PRK05762.1-2"/>
    <property type="match status" value="1"/>
</dbReference>
<dbReference type="CDD" id="cd05537">
    <property type="entry name" value="POLBc_Pol_II"/>
    <property type="match status" value="1"/>
</dbReference>
<feature type="domain" description="DNA-directed DNA polymerase family B multifunctional" evidence="8">
    <location>
        <begin position="374"/>
        <end position="762"/>
    </location>
</feature>
<evidence type="ECO:0000256" key="7">
    <source>
        <dbReference type="RuleBase" id="RU000442"/>
    </source>
</evidence>
<dbReference type="Proteomes" id="UP000002171">
    <property type="component" value="Unassembled WGS sequence"/>
</dbReference>
<evidence type="ECO:0000259" key="10">
    <source>
        <dbReference type="Pfam" id="PF22587"/>
    </source>
</evidence>
<organism evidence="11 12">
    <name type="scientific">Neptuniibacter caesariensis</name>
    <dbReference type="NCBI Taxonomy" id="207954"/>
    <lineage>
        <taxon>Bacteria</taxon>
        <taxon>Pseudomonadati</taxon>
        <taxon>Pseudomonadota</taxon>
        <taxon>Gammaproteobacteria</taxon>
        <taxon>Oceanospirillales</taxon>
        <taxon>Oceanospirillaceae</taxon>
        <taxon>Neptuniibacter</taxon>
    </lineage>
</organism>
<reference evidence="11 12" key="1">
    <citation type="submission" date="2006-02" db="EMBL/GenBank/DDBJ databases">
        <authorList>
            <person name="Pinhassi J."/>
            <person name="Pedros-Alio C."/>
            <person name="Ferriera S."/>
            <person name="Johnson J."/>
            <person name="Kravitz S."/>
            <person name="Halpern A."/>
            <person name="Remington K."/>
            <person name="Beeson K."/>
            <person name="Tran B."/>
            <person name="Rogers Y.-H."/>
            <person name="Friedman R."/>
            <person name="Venter J.C."/>
        </authorList>
    </citation>
    <scope>NUCLEOTIDE SEQUENCE [LARGE SCALE GENOMIC DNA]</scope>
    <source>
        <strain evidence="11 12">MED92</strain>
    </source>
</reference>
<dbReference type="SUPFAM" id="SSF56672">
    <property type="entry name" value="DNA/RNA polymerases"/>
    <property type="match status" value="1"/>
</dbReference>
<dbReference type="EC" id="2.7.7.7" evidence="7"/>
<keyword evidence="5 7" id="KW-0238">DNA-binding</keyword>
<name>A0A7U8C2K4_NEPCE</name>
<evidence type="ECO:0000259" key="9">
    <source>
        <dbReference type="Pfam" id="PF03104"/>
    </source>
</evidence>
<dbReference type="InterPro" id="IPR042087">
    <property type="entry name" value="DNA_pol_B_thumb"/>
</dbReference>
<evidence type="ECO:0000256" key="6">
    <source>
        <dbReference type="ARBA" id="ARBA00049244"/>
    </source>
</evidence>
<dbReference type="GO" id="GO:0003887">
    <property type="term" value="F:DNA-directed DNA polymerase activity"/>
    <property type="evidence" value="ECO:0007669"/>
    <property type="project" value="UniProtKB-KW"/>
</dbReference>
<evidence type="ECO:0000313" key="11">
    <source>
        <dbReference type="EMBL" id="EAR60278.1"/>
    </source>
</evidence>
<comment type="similarity">
    <text evidence="1 7">Belongs to the DNA polymerase type-B family.</text>
</comment>
<dbReference type="FunFam" id="3.90.1600.10:FF:000030">
    <property type="entry name" value="DNA polymerase II"/>
    <property type="match status" value="1"/>
</dbReference>
<dbReference type="Gene3D" id="3.30.70.2250">
    <property type="match status" value="1"/>
</dbReference>
<dbReference type="InterPro" id="IPR055208">
    <property type="entry name" value="PolB_insertion"/>
</dbReference>
<keyword evidence="7" id="KW-0235">DNA replication</keyword>
<dbReference type="InterPro" id="IPR006134">
    <property type="entry name" value="DNA-dir_DNA_pol_B_multi_dom"/>
</dbReference>
<comment type="catalytic activity">
    <reaction evidence="6 7">
        <text>DNA(n) + a 2'-deoxyribonucleoside 5'-triphosphate = DNA(n+1) + diphosphate</text>
        <dbReference type="Rhea" id="RHEA:22508"/>
        <dbReference type="Rhea" id="RHEA-COMP:17339"/>
        <dbReference type="Rhea" id="RHEA-COMP:17340"/>
        <dbReference type="ChEBI" id="CHEBI:33019"/>
        <dbReference type="ChEBI" id="CHEBI:61560"/>
        <dbReference type="ChEBI" id="CHEBI:173112"/>
        <dbReference type="EC" id="2.7.7.7"/>
    </reaction>
</comment>
<dbReference type="GO" id="GO:0045004">
    <property type="term" value="P:DNA replication proofreading"/>
    <property type="evidence" value="ECO:0007669"/>
    <property type="project" value="TreeGrafter"/>
</dbReference>
<dbReference type="Pfam" id="PF22587">
    <property type="entry name" value="DNApolII_insertion"/>
    <property type="match status" value="1"/>
</dbReference>
<keyword evidence="12" id="KW-1185">Reference proteome</keyword>
<evidence type="ECO:0000256" key="1">
    <source>
        <dbReference type="ARBA" id="ARBA00005755"/>
    </source>
</evidence>
<accession>A0A7U8C2K4</accession>
<keyword evidence="2 7" id="KW-0808">Transferase</keyword>
<dbReference type="RefSeq" id="WP_007022496.1">
    <property type="nucleotide sequence ID" value="NZ_CH724127.1"/>
</dbReference>
<evidence type="ECO:0000259" key="8">
    <source>
        <dbReference type="Pfam" id="PF00136"/>
    </source>
</evidence>
<dbReference type="PROSITE" id="PS00116">
    <property type="entry name" value="DNA_POLYMERASE_B"/>
    <property type="match status" value="1"/>
</dbReference>
<dbReference type="Pfam" id="PF21474">
    <property type="entry name" value="DNApolII_N"/>
    <property type="match status" value="1"/>
</dbReference>
<keyword evidence="3 7" id="KW-0548">Nucleotidyltransferase</keyword>
<evidence type="ECO:0000256" key="3">
    <source>
        <dbReference type="ARBA" id="ARBA00022695"/>
    </source>
</evidence>
<dbReference type="InterPro" id="IPR006172">
    <property type="entry name" value="DNA-dir_DNA_pol_B"/>
</dbReference>
<dbReference type="InterPro" id="IPR017964">
    <property type="entry name" value="DNA-dir_DNA_pol_B_CS"/>
</dbReference>
<keyword evidence="4 7" id="KW-0239">DNA-directed DNA polymerase</keyword>
<sequence>MGQDTANHSCNDVGFILTRHQQDEAQGIQLSYWLNCSGRSVSVSIPNQEAVFFIRDEQLDEVQRLIAHLRGWRIAKVDLQDFSYRGVHALYAQSLKTYRQIQEILQLHSIAMMEEDIRHADRYLMERFIQGGVEVIRGEGQVRLRPSNHHPQFRILSIDLETTMRADQILSAAFYADDFQLVLMQGQGIDTDTLDYCADETTLIHKFIQVVQQYDPDIFIGWNVINFDFKVLKNRADQLNIPLLLGRDQQPLQLYQSGQGKVFARMAGRVVLDGIDTLKGATYQFESFSLENVSREFLDRGKLIDHVDDRGGEIQRLFREDKASLARYNLEDCKLVWDIFEKADLINYLIERARLTGLPLDKVGGSAAAFDNQYLPYLHRKGYVAPEYASGMSGLSAPGGYVMDSKPGLYRQVLVLDFKSLYPSIIRTFKIDPYGLAEGLKTSVPADDLIPGFNHAIFSRSKTILPELIERLWAARDQAKQSSNSALSQAIKIIMNSFYGVLGSNVCRFFDQRLSSSITLRGHEILIKTRDIIEEEFGFKIIYGDTDSVFVWLGDDFPESQADGKGSELASFLNKWWQDNLEERFQLKSQLEIEYETHYCRFLMPTMRHSDKGTKKRYAGMKRSADGTDHMVFKGLENVRTDWTMLARKLQEQLYERVFLGQEWKPLLKSTVESLLAGELDEQLVYRKRIRQPLDQYVKNKPPHVQAGLKAEHIYKERGLNSPFSAGSYIEYLMTVNGPEPIEFSSSPIDYQHYLDKQLEPVCESILTFIGERFEDLTAPQGKLF</sequence>
<dbReference type="GO" id="GO:0000166">
    <property type="term" value="F:nucleotide binding"/>
    <property type="evidence" value="ECO:0007669"/>
    <property type="project" value="InterPro"/>
</dbReference>
<evidence type="ECO:0000256" key="4">
    <source>
        <dbReference type="ARBA" id="ARBA00022932"/>
    </source>
</evidence>
<dbReference type="PANTHER" id="PTHR10322">
    <property type="entry name" value="DNA POLYMERASE CATALYTIC SUBUNIT"/>
    <property type="match status" value="1"/>
</dbReference>
<dbReference type="OrthoDB" id="5807460at2"/>
<feature type="domain" description="DNA polymerase II insertion" evidence="10">
    <location>
        <begin position="50"/>
        <end position="104"/>
    </location>
</feature>
<dbReference type="Pfam" id="PF03104">
    <property type="entry name" value="DNA_pol_B_exo1"/>
    <property type="match status" value="1"/>
</dbReference>
<dbReference type="GO" id="GO:0003677">
    <property type="term" value="F:DNA binding"/>
    <property type="evidence" value="ECO:0007669"/>
    <property type="project" value="UniProtKB-KW"/>
</dbReference>
<dbReference type="InterPro" id="IPR006133">
    <property type="entry name" value="DNA-dir_DNA_pol_B_exonuc"/>
</dbReference>
<dbReference type="InterPro" id="IPR036397">
    <property type="entry name" value="RNaseH_sf"/>
</dbReference>
<gene>
    <name evidence="11" type="ORF">MED92_02394</name>
</gene>
<dbReference type="InterPro" id="IPR023211">
    <property type="entry name" value="DNA_pol_palm_dom_sf"/>
</dbReference>
<dbReference type="Pfam" id="PF00136">
    <property type="entry name" value="DNA_pol_B"/>
    <property type="match status" value="1"/>
</dbReference>
<evidence type="ECO:0000313" key="12">
    <source>
        <dbReference type="Proteomes" id="UP000002171"/>
    </source>
</evidence>
<dbReference type="Gene3D" id="3.90.1600.10">
    <property type="entry name" value="Palm domain of DNA polymerase"/>
    <property type="match status" value="2"/>
</dbReference>
<dbReference type="PANTHER" id="PTHR10322:SF23">
    <property type="entry name" value="DNA POLYMERASE DELTA CATALYTIC SUBUNIT"/>
    <property type="match status" value="1"/>
</dbReference>
<evidence type="ECO:0000256" key="2">
    <source>
        <dbReference type="ARBA" id="ARBA00022679"/>
    </source>
</evidence>